<keyword evidence="2" id="KW-1185">Reference proteome</keyword>
<proteinExistence type="predicted"/>
<organism evidence="1 2">
    <name type="scientific">Colletotrichum zoysiae</name>
    <dbReference type="NCBI Taxonomy" id="1216348"/>
    <lineage>
        <taxon>Eukaryota</taxon>
        <taxon>Fungi</taxon>
        <taxon>Dikarya</taxon>
        <taxon>Ascomycota</taxon>
        <taxon>Pezizomycotina</taxon>
        <taxon>Sordariomycetes</taxon>
        <taxon>Hypocreomycetidae</taxon>
        <taxon>Glomerellales</taxon>
        <taxon>Glomerellaceae</taxon>
        <taxon>Colletotrichum</taxon>
        <taxon>Colletotrichum graminicola species complex</taxon>
    </lineage>
</organism>
<dbReference type="EMBL" id="MU842915">
    <property type="protein sequence ID" value="KAK2026398.1"/>
    <property type="molecule type" value="Genomic_DNA"/>
</dbReference>
<dbReference type="Proteomes" id="UP001232148">
    <property type="component" value="Unassembled WGS sequence"/>
</dbReference>
<comment type="caution">
    <text evidence="1">The sequence shown here is derived from an EMBL/GenBank/DDBJ whole genome shotgun (WGS) entry which is preliminary data.</text>
</comment>
<name>A0AAD9M2G7_9PEZI</name>
<protein>
    <submittedName>
        <fullName evidence="1">Uncharacterized protein</fullName>
    </submittedName>
</protein>
<evidence type="ECO:0000313" key="1">
    <source>
        <dbReference type="EMBL" id="KAK2026398.1"/>
    </source>
</evidence>
<dbReference type="AlphaFoldDB" id="A0AAD9M2G7"/>
<accession>A0AAD9M2G7</accession>
<sequence>MANLQTAQRTGFPFQARMCVALAWALQAHEPSLSTPPPPSSTDDSPCANVRLRLTPTYTGLLPSTLHTCCCPLAAATRYSIHRTRYGYSTAVCCRETRPPVESWLAGWLAGWPCSLSPPHPDHLSNSAHPGSRDPCFTSVGRGAAAFQSCSPPHLR</sequence>
<reference evidence="1" key="1">
    <citation type="submission" date="2021-06" db="EMBL/GenBank/DDBJ databases">
        <title>Comparative genomics, transcriptomics and evolutionary studies reveal genomic signatures of adaptation to plant cell wall in hemibiotrophic fungi.</title>
        <authorList>
            <consortium name="DOE Joint Genome Institute"/>
            <person name="Baroncelli R."/>
            <person name="Diaz J.F."/>
            <person name="Benocci T."/>
            <person name="Peng M."/>
            <person name="Battaglia E."/>
            <person name="Haridas S."/>
            <person name="Andreopoulos W."/>
            <person name="Labutti K."/>
            <person name="Pangilinan J."/>
            <person name="Floch G.L."/>
            <person name="Makela M.R."/>
            <person name="Henrissat B."/>
            <person name="Grigoriev I.V."/>
            <person name="Crouch J.A."/>
            <person name="De Vries R.P."/>
            <person name="Sukno S.A."/>
            <person name="Thon M.R."/>
        </authorList>
    </citation>
    <scope>NUCLEOTIDE SEQUENCE</scope>
    <source>
        <strain evidence="1">MAFF235873</strain>
    </source>
</reference>
<evidence type="ECO:0000313" key="2">
    <source>
        <dbReference type="Proteomes" id="UP001232148"/>
    </source>
</evidence>
<gene>
    <name evidence="1" type="ORF">LX32DRAFT_21363</name>
</gene>